<dbReference type="InParanoid" id="A0A0H2S7N3"/>
<protein>
    <submittedName>
        <fullName evidence="1">Uncharacterized protein</fullName>
    </submittedName>
</protein>
<gene>
    <name evidence="1" type="ORF">SCHPADRAFT_155355</name>
</gene>
<dbReference type="AlphaFoldDB" id="A0A0H2S7N3"/>
<evidence type="ECO:0000313" key="2">
    <source>
        <dbReference type="Proteomes" id="UP000053477"/>
    </source>
</evidence>
<name>A0A0H2S7N3_9AGAM</name>
<proteinExistence type="predicted"/>
<dbReference type="Proteomes" id="UP000053477">
    <property type="component" value="Unassembled WGS sequence"/>
</dbReference>
<organism evidence="1 2">
    <name type="scientific">Schizopora paradoxa</name>
    <dbReference type="NCBI Taxonomy" id="27342"/>
    <lineage>
        <taxon>Eukaryota</taxon>
        <taxon>Fungi</taxon>
        <taxon>Dikarya</taxon>
        <taxon>Basidiomycota</taxon>
        <taxon>Agaricomycotina</taxon>
        <taxon>Agaricomycetes</taxon>
        <taxon>Hymenochaetales</taxon>
        <taxon>Schizoporaceae</taxon>
        <taxon>Schizopora</taxon>
    </lineage>
</organism>
<keyword evidence="2" id="KW-1185">Reference proteome</keyword>
<sequence>MRGACRWRTDLWPLKRNRRTSMTVMAMATLADSVQRTLLLFERNIERIWLLCARSSEDMTVIREKFTADVAAKRKQFEDDTSIFHNIKRAWKWIMRGLGMQTVAFSSKLQGPPSMDRVAGEDLEIGHVARSGGEEPRSKGGIVRQKFRNLSTIYVLHCVDARRGRGVRDELEILNPRFDEAR</sequence>
<reference evidence="1 2" key="1">
    <citation type="submission" date="2015-04" db="EMBL/GenBank/DDBJ databases">
        <title>Complete genome sequence of Schizopora paradoxa KUC8140, a cosmopolitan wood degrader in East Asia.</title>
        <authorList>
            <consortium name="DOE Joint Genome Institute"/>
            <person name="Min B."/>
            <person name="Park H."/>
            <person name="Jang Y."/>
            <person name="Kim J.-J."/>
            <person name="Kim K.H."/>
            <person name="Pangilinan J."/>
            <person name="Lipzen A."/>
            <person name="Riley R."/>
            <person name="Grigoriev I.V."/>
            <person name="Spatafora J.W."/>
            <person name="Choi I.-G."/>
        </authorList>
    </citation>
    <scope>NUCLEOTIDE SEQUENCE [LARGE SCALE GENOMIC DNA]</scope>
    <source>
        <strain evidence="1 2">KUC8140</strain>
    </source>
</reference>
<accession>A0A0H2S7N3</accession>
<dbReference type="EMBL" id="KQ085902">
    <property type="protein sequence ID" value="KLO17668.1"/>
    <property type="molecule type" value="Genomic_DNA"/>
</dbReference>
<evidence type="ECO:0000313" key="1">
    <source>
        <dbReference type="EMBL" id="KLO17668.1"/>
    </source>
</evidence>